<keyword evidence="2" id="KW-0540">Nuclease</keyword>
<keyword evidence="1" id="KW-0812">Transmembrane</keyword>
<keyword evidence="1" id="KW-1133">Transmembrane helix</keyword>
<gene>
    <name evidence="2" type="ORF">OXH55_06605</name>
</gene>
<dbReference type="GO" id="GO:0004519">
    <property type="term" value="F:endonuclease activity"/>
    <property type="evidence" value="ECO:0007669"/>
    <property type="project" value="UniProtKB-KW"/>
</dbReference>
<dbReference type="EMBL" id="JAPQES010000002">
    <property type="protein sequence ID" value="MCY6370300.1"/>
    <property type="molecule type" value="Genomic_DNA"/>
</dbReference>
<evidence type="ECO:0000313" key="3">
    <source>
        <dbReference type="Proteomes" id="UP001079657"/>
    </source>
</evidence>
<keyword evidence="2" id="KW-0378">Hydrolase</keyword>
<proteinExistence type="predicted"/>
<protein>
    <submittedName>
        <fullName evidence="2">Endonuclease III</fullName>
    </submittedName>
</protein>
<organism evidence="2 3">
    <name type="scientific">Clostridium ganghwense</name>
    <dbReference type="NCBI Taxonomy" id="312089"/>
    <lineage>
        <taxon>Bacteria</taxon>
        <taxon>Bacillati</taxon>
        <taxon>Bacillota</taxon>
        <taxon>Clostridia</taxon>
        <taxon>Eubacteriales</taxon>
        <taxon>Clostridiaceae</taxon>
        <taxon>Clostridium</taxon>
    </lineage>
</organism>
<sequence length="76" mass="9010">MNDIQDIYNFILLLFKCILIVLIFGIILPCIIDLLIRAFINKYAYYKDGILVFSVLNKNEIVLWNFIYVVNQFFAL</sequence>
<comment type="caution">
    <text evidence="2">The sequence shown here is derived from an EMBL/GenBank/DDBJ whole genome shotgun (WGS) entry which is preliminary data.</text>
</comment>
<dbReference type="Proteomes" id="UP001079657">
    <property type="component" value="Unassembled WGS sequence"/>
</dbReference>
<dbReference type="RefSeq" id="WP_268049045.1">
    <property type="nucleotide sequence ID" value="NZ_JAPQES010000002.1"/>
</dbReference>
<accession>A0ABT4CML1</accession>
<evidence type="ECO:0000256" key="1">
    <source>
        <dbReference type="SAM" id="Phobius"/>
    </source>
</evidence>
<keyword evidence="1" id="KW-0472">Membrane</keyword>
<reference evidence="2" key="1">
    <citation type="submission" date="2022-12" db="EMBL/GenBank/DDBJ databases">
        <authorList>
            <person name="Wang J."/>
        </authorList>
    </citation>
    <scope>NUCLEOTIDE SEQUENCE</scope>
    <source>
        <strain evidence="2">HY-42-06</strain>
    </source>
</reference>
<feature type="transmembrane region" description="Helical" evidence="1">
    <location>
        <begin position="12"/>
        <end position="36"/>
    </location>
</feature>
<keyword evidence="2" id="KW-0255">Endonuclease</keyword>
<evidence type="ECO:0000313" key="2">
    <source>
        <dbReference type="EMBL" id="MCY6370300.1"/>
    </source>
</evidence>
<keyword evidence="3" id="KW-1185">Reference proteome</keyword>
<name>A0ABT4CML1_9CLOT</name>